<protein>
    <submittedName>
        <fullName evidence="3">Uncharacterized protein</fullName>
    </submittedName>
</protein>
<feature type="compositionally biased region" description="Polar residues" evidence="2">
    <location>
        <begin position="528"/>
        <end position="542"/>
    </location>
</feature>
<name>A0ABR4BEI6_9LECA</name>
<gene>
    <name evidence="3" type="ORF">ABVK25_005434</name>
</gene>
<dbReference type="EMBL" id="JBHFEH010000016">
    <property type="protein sequence ID" value="KAL2054293.1"/>
    <property type="molecule type" value="Genomic_DNA"/>
</dbReference>
<evidence type="ECO:0000313" key="3">
    <source>
        <dbReference type="EMBL" id="KAL2054293.1"/>
    </source>
</evidence>
<feature type="region of interest" description="Disordered" evidence="2">
    <location>
        <begin position="489"/>
        <end position="542"/>
    </location>
</feature>
<feature type="compositionally biased region" description="Basic and acidic residues" evidence="2">
    <location>
        <begin position="302"/>
        <end position="311"/>
    </location>
</feature>
<feature type="compositionally biased region" description="Basic and acidic residues" evidence="2">
    <location>
        <begin position="1"/>
        <end position="12"/>
    </location>
</feature>
<proteinExistence type="predicted"/>
<keyword evidence="4" id="KW-1185">Reference proteome</keyword>
<evidence type="ECO:0000256" key="1">
    <source>
        <dbReference type="SAM" id="Coils"/>
    </source>
</evidence>
<reference evidence="3 4" key="1">
    <citation type="submission" date="2024-09" db="EMBL/GenBank/DDBJ databases">
        <title>Rethinking Asexuality: The Enigmatic Case of Functional Sexual Genes in Lepraria (Stereocaulaceae).</title>
        <authorList>
            <person name="Doellman M."/>
            <person name="Sun Y."/>
            <person name="Barcenas-Pena A."/>
            <person name="Lumbsch H.T."/>
            <person name="Grewe F."/>
        </authorList>
    </citation>
    <scope>NUCLEOTIDE SEQUENCE [LARGE SCALE GENOMIC DNA]</scope>
    <source>
        <strain evidence="3 4">Grewe 0041</strain>
    </source>
</reference>
<feature type="compositionally biased region" description="Polar residues" evidence="2">
    <location>
        <begin position="82"/>
        <end position="98"/>
    </location>
</feature>
<organism evidence="3 4">
    <name type="scientific">Lepraria finkii</name>
    <dbReference type="NCBI Taxonomy" id="1340010"/>
    <lineage>
        <taxon>Eukaryota</taxon>
        <taxon>Fungi</taxon>
        <taxon>Dikarya</taxon>
        <taxon>Ascomycota</taxon>
        <taxon>Pezizomycotina</taxon>
        <taxon>Lecanoromycetes</taxon>
        <taxon>OSLEUM clade</taxon>
        <taxon>Lecanoromycetidae</taxon>
        <taxon>Lecanorales</taxon>
        <taxon>Lecanorineae</taxon>
        <taxon>Stereocaulaceae</taxon>
        <taxon>Lepraria</taxon>
    </lineage>
</organism>
<feature type="compositionally biased region" description="Polar residues" evidence="2">
    <location>
        <begin position="15"/>
        <end position="24"/>
    </location>
</feature>
<accession>A0ABR4BEI6</accession>
<feature type="region of interest" description="Disordered" evidence="2">
    <location>
        <begin position="1"/>
        <end position="460"/>
    </location>
</feature>
<evidence type="ECO:0000313" key="4">
    <source>
        <dbReference type="Proteomes" id="UP001590951"/>
    </source>
</evidence>
<sequence>MWKRLNTKDCPPERQTGSPTSPHSTTDDRIIHHTTNGSFSMSSRPAFGRKGTEDVLKELPALPFDSLQVAGVNKDRPMSEVPTASSVYSQPSPEMNNTPPKPDHPPRSSSLYPGDMSPPDSPHVNNIDTMRNGRGSPDISPISDKSSPTPGRSPVLAGGRFSSSLPVPKKTRKFWNRPSVGSPEQGSNLTHWDAYSGEPTTSEKGEPPSTTPSAVRLNAEPIPGRQNDGFGISTHISGGTTIGRKRVASRDSSHAPIVRPEWKGAGGRHKIMNPMFDKPLPPGKTPTFPAGSEKNSKKKRNGQNERERAAENRAFASSPMPKPLTLRRTKQTIQPSLVLDNKELVHHDGLTEINKEDPPTDFTPPTSLETTRHHSPGPLADDTRSPLARDPSNDEMRVRRSPDYEKTKEQRPQILPEVPESSTSTDKHNSFAQEPEQRRSSSMPSIVTNDLSEEQDPNEIESGFRANLQHMNLQDEPRSRFSATTYATTVHDSPPETPILGSESPALPTPPSSILNRKRPIAPAGLPNSRSAAQKPTPSETLIPTQAPEMKRKALPISPPEKQAVSRVAGLQAKLDNLRRRRGNLQTVIYELTHVVQPSSIAYDMASRAEIKRTVEGLNKELADVVKDEHETGLKLHRAMKREDEFAAYEPTSIWVRRVTT</sequence>
<keyword evidence="1" id="KW-0175">Coiled coil</keyword>
<comment type="caution">
    <text evidence="3">The sequence shown here is derived from an EMBL/GenBank/DDBJ whole genome shotgun (WGS) entry which is preliminary data.</text>
</comment>
<evidence type="ECO:0000256" key="2">
    <source>
        <dbReference type="SAM" id="MobiDB-lite"/>
    </source>
</evidence>
<feature type="coiled-coil region" evidence="1">
    <location>
        <begin position="561"/>
        <end position="628"/>
    </location>
</feature>
<feature type="compositionally biased region" description="Low complexity" evidence="2">
    <location>
        <begin position="136"/>
        <end position="150"/>
    </location>
</feature>
<feature type="compositionally biased region" description="Basic and acidic residues" evidence="2">
    <location>
        <begin position="340"/>
        <end position="358"/>
    </location>
</feature>
<feature type="compositionally biased region" description="Basic and acidic residues" evidence="2">
    <location>
        <begin position="425"/>
        <end position="439"/>
    </location>
</feature>
<feature type="compositionally biased region" description="Basic and acidic residues" evidence="2">
    <location>
        <begin position="391"/>
        <end position="411"/>
    </location>
</feature>
<dbReference type="PANTHER" id="PTHR42023:SF1">
    <property type="entry name" value="BHLH DOMAIN-CONTAINING PROTEIN"/>
    <property type="match status" value="1"/>
</dbReference>
<dbReference type="Proteomes" id="UP001590951">
    <property type="component" value="Unassembled WGS sequence"/>
</dbReference>
<feature type="compositionally biased region" description="Polar residues" evidence="2">
    <location>
        <begin position="33"/>
        <end position="43"/>
    </location>
</feature>
<dbReference type="PANTHER" id="PTHR42023">
    <property type="entry name" value="BHLH DOMAIN-CONTAINING PROTEIN"/>
    <property type="match status" value="1"/>
</dbReference>
<feature type="compositionally biased region" description="Polar residues" evidence="2">
    <location>
        <begin position="440"/>
        <end position="450"/>
    </location>
</feature>